<comment type="caution">
    <text evidence="1">The sequence shown here is derived from an EMBL/GenBank/DDBJ whole genome shotgun (WGS) entry which is preliminary data.</text>
</comment>
<accession>A0ACC0A249</accession>
<organism evidence="1 2">
    <name type="scientific">Catharanthus roseus</name>
    <name type="common">Madagascar periwinkle</name>
    <name type="synonym">Vinca rosea</name>
    <dbReference type="NCBI Taxonomy" id="4058"/>
    <lineage>
        <taxon>Eukaryota</taxon>
        <taxon>Viridiplantae</taxon>
        <taxon>Streptophyta</taxon>
        <taxon>Embryophyta</taxon>
        <taxon>Tracheophyta</taxon>
        <taxon>Spermatophyta</taxon>
        <taxon>Magnoliopsida</taxon>
        <taxon>eudicotyledons</taxon>
        <taxon>Gunneridae</taxon>
        <taxon>Pentapetalae</taxon>
        <taxon>asterids</taxon>
        <taxon>lamiids</taxon>
        <taxon>Gentianales</taxon>
        <taxon>Apocynaceae</taxon>
        <taxon>Rauvolfioideae</taxon>
        <taxon>Vinceae</taxon>
        <taxon>Catharanthinae</taxon>
        <taxon>Catharanthus</taxon>
    </lineage>
</organism>
<dbReference type="EMBL" id="CM044707">
    <property type="protein sequence ID" value="KAI5654664.1"/>
    <property type="molecule type" value="Genomic_DNA"/>
</dbReference>
<protein>
    <submittedName>
        <fullName evidence="1">Uncharacterized protein</fullName>
    </submittedName>
</protein>
<gene>
    <name evidence="1" type="ORF">M9H77_31851</name>
</gene>
<name>A0ACC0A249_CATRO</name>
<keyword evidence="2" id="KW-1185">Reference proteome</keyword>
<evidence type="ECO:0000313" key="1">
    <source>
        <dbReference type="EMBL" id="KAI5654664.1"/>
    </source>
</evidence>
<dbReference type="Proteomes" id="UP001060085">
    <property type="component" value="Linkage Group LG07"/>
</dbReference>
<evidence type="ECO:0000313" key="2">
    <source>
        <dbReference type="Proteomes" id="UP001060085"/>
    </source>
</evidence>
<reference evidence="2" key="1">
    <citation type="journal article" date="2023" name="Nat. Plants">
        <title>Single-cell RNA sequencing provides a high-resolution roadmap for understanding the multicellular compartmentation of specialized metabolism.</title>
        <authorList>
            <person name="Sun S."/>
            <person name="Shen X."/>
            <person name="Li Y."/>
            <person name="Li Y."/>
            <person name="Wang S."/>
            <person name="Li R."/>
            <person name="Zhang H."/>
            <person name="Shen G."/>
            <person name="Guo B."/>
            <person name="Wei J."/>
            <person name="Xu J."/>
            <person name="St-Pierre B."/>
            <person name="Chen S."/>
            <person name="Sun C."/>
        </authorList>
    </citation>
    <scope>NUCLEOTIDE SEQUENCE [LARGE SCALE GENOMIC DNA]</scope>
</reference>
<sequence>MPVMSFSLTELVDEIRKEYPDINLPPVIEAYYKKDAEYQVFHWNTEQNSEGEDESIDNEEAPSREEGRSEEEPTEDSRKNPNRDTLDKVITENNKGGVFEADKSVTDIQEDDPERPANDMDKDQEDSNTMFQNQHSKHTLYECFGINRFDWKINGGAIEE</sequence>
<proteinExistence type="predicted"/>